<keyword evidence="1" id="KW-0472">Membrane</keyword>
<name>A0A6M1LLW3_9PROT</name>
<proteinExistence type="predicted"/>
<feature type="transmembrane region" description="Helical" evidence="1">
    <location>
        <begin position="64"/>
        <end position="88"/>
    </location>
</feature>
<evidence type="ECO:0000256" key="1">
    <source>
        <dbReference type="SAM" id="Phobius"/>
    </source>
</evidence>
<dbReference type="EMBL" id="JAAIKB010000004">
    <property type="protein sequence ID" value="NGM20999.1"/>
    <property type="molecule type" value="Genomic_DNA"/>
</dbReference>
<organism evidence="2 3">
    <name type="scientific">Falsiroseomonas algicola</name>
    <dbReference type="NCBI Taxonomy" id="2716930"/>
    <lineage>
        <taxon>Bacteria</taxon>
        <taxon>Pseudomonadati</taxon>
        <taxon>Pseudomonadota</taxon>
        <taxon>Alphaproteobacteria</taxon>
        <taxon>Acetobacterales</taxon>
        <taxon>Roseomonadaceae</taxon>
        <taxon>Falsiroseomonas</taxon>
    </lineage>
</organism>
<sequence length="358" mass="37842">MLLPGETVRWHGAPAGGGGIGVIGWVIVAFGAFITCVMVTRIVTGRHGGVTINDVPVQDPLAQLLVTLLPLLFGIGLMSLFPIALLAARWPLTAVTDQRVIQVHRWSWLGGVTTVPADRIASIAVHSDDRPLATLRLLRRLPSDDGDRGAHPLAEISCIFEAAAAARDAIEALRAAPRSLQPGGPAVSPDPSAVAPLQDRLQPGERVIWAARPIGGALLWSSAPVSLLGLLMAAPLLAELRGGGTADPSALVFAAFLLLTPFMVWLRARRGAYAITDRRVLAPSRAPLVGVFWAWPIGAIASVSLRGAYPGGGLILEHLWDVDVENGRPVRLGLTGLRDPQAAQAAFFVVWESQARSA</sequence>
<gene>
    <name evidence="2" type="ORF">G3576_13325</name>
</gene>
<reference evidence="2 3" key="1">
    <citation type="submission" date="2020-03" db="EMBL/GenBank/DDBJ databases">
        <title>Roseomonas stagni sp. nov., isolated from pond water in Japan.</title>
        <authorList>
            <person name="Furuhata K."/>
            <person name="Miyamoto H."/>
            <person name="Goto K."/>
        </authorList>
    </citation>
    <scope>NUCLEOTIDE SEQUENCE [LARGE SCALE GENOMIC DNA]</scope>
    <source>
        <strain evidence="2 3">PeD5</strain>
    </source>
</reference>
<keyword evidence="1" id="KW-0812">Transmembrane</keyword>
<feature type="transmembrane region" description="Helical" evidence="1">
    <location>
        <begin position="250"/>
        <end position="268"/>
    </location>
</feature>
<dbReference type="Proteomes" id="UP000475385">
    <property type="component" value="Unassembled WGS sequence"/>
</dbReference>
<evidence type="ECO:0000313" key="2">
    <source>
        <dbReference type="EMBL" id="NGM20999.1"/>
    </source>
</evidence>
<keyword evidence="3" id="KW-1185">Reference proteome</keyword>
<feature type="transmembrane region" description="Helical" evidence="1">
    <location>
        <begin position="288"/>
        <end position="309"/>
    </location>
</feature>
<evidence type="ECO:0000313" key="3">
    <source>
        <dbReference type="Proteomes" id="UP000475385"/>
    </source>
</evidence>
<feature type="transmembrane region" description="Helical" evidence="1">
    <location>
        <begin position="20"/>
        <end position="44"/>
    </location>
</feature>
<keyword evidence="1" id="KW-1133">Transmembrane helix</keyword>
<dbReference type="AlphaFoldDB" id="A0A6M1LLW3"/>
<comment type="caution">
    <text evidence="2">The sequence shown here is derived from an EMBL/GenBank/DDBJ whole genome shotgun (WGS) entry which is preliminary data.</text>
</comment>
<protein>
    <submittedName>
        <fullName evidence="2">Uncharacterized protein</fullName>
    </submittedName>
</protein>
<dbReference type="RefSeq" id="WP_164694880.1">
    <property type="nucleotide sequence ID" value="NZ_JAAIKB010000004.1"/>
</dbReference>
<feature type="transmembrane region" description="Helical" evidence="1">
    <location>
        <begin position="217"/>
        <end position="238"/>
    </location>
</feature>
<accession>A0A6M1LLW3</accession>